<dbReference type="GO" id="GO:0005886">
    <property type="term" value="C:plasma membrane"/>
    <property type="evidence" value="ECO:0007669"/>
    <property type="project" value="TreeGrafter"/>
</dbReference>
<dbReference type="Ensembl" id="ENSGMOT00000058947.1">
    <property type="protein sequence ID" value="ENSGMOP00000047534.1"/>
    <property type="gene ID" value="ENSGMOG00000006928.2"/>
</dbReference>
<dbReference type="Pfam" id="PF11841">
    <property type="entry name" value="ELMO_ARM"/>
    <property type="match status" value="1"/>
</dbReference>
<dbReference type="Gene3D" id="1.25.10.10">
    <property type="entry name" value="Leucine-rich Repeat Variant"/>
    <property type="match status" value="1"/>
</dbReference>
<evidence type="ECO:0000313" key="7">
    <source>
        <dbReference type="Proteomes" id="UP000694546"/>
    </source>
</evidence>
<dbReference type="GO" id="GO:0007015">
    <property type="term" value="P:actin filament organization"/>
    <property type="evidence" value="ECO:0007669"/>
    <property type="project" value="TreeGrafter"/>
</dbReference>
<dbReference type="InterPro" id="IPR024574">
    <property type="entry name" value="ELMO_ARM"/>
</dbReference>
<dbReference type="InterPro" id="IPR011989">
    <property type="entry name" value="ARM-like"/>
</dbReference>
<dbReference type="AlphaFoldDB" id="A0A8C5BKD3"/>
<dbReference type="PANTHER" id="PTHR12771">
    <property type="entry name" value="ENGULFMENT AND CELL MOTILITY"/>
    <property type="match status" value="1"/>
</dbReference>
<dbReference type="GO" id="GO:0006915">
    <property type="term" value="P:apoptotic process"/>
    <property type="evidence" value="ECO:0007669"/>
    <property type="project" value="UniProtKB-KW"/>
</dbReference>
<dbReference type="Gene3D" id="6.10.250.810">
    <property type="match status" value="1"/>
</dbReference>
<feature type="domain" description="ELMO" evidence="5">
    <location>
        <begin position="230"/>
        <end position="402"/>
    </location>
</feature>
<dbReference type="InterPro" id="IPR006816">
    <property type="entry name" value="ELMO_dom"/>
</dbReference>
<keyword evidence="3" id="KW-0729">SH3-binding</keyword>
<protein>
    <submittedName>
        <fullName evidence="6">Engulfment and cell motility 1 (ced-12 homolog, C. elegans)</fullName>
    </submittedName>
</protein>
<dbReference type="PANTHER" id="PTHR12771:SF23">
    <property type="entry name" value="ENGULFMENT AND CELL MOTILITY PROTEIN 1"/>
    <property type="match status" value="1"/>
</dbReference>
<dbReference type="Gene3D" id="2.30.30.40">
    <property type="entry name" value="SH3 Domains"/>
    <property type="match status" value="1"/>
</dbReference>
<accession>A0A8C5BKD3</accession>
<evidence type="ECO:0000313" key="6">
    <source>
        <dbReference type="Ensembl" id="ENSGMOP00000047534.1"/>
    </source>
</evidence>
<keyword evidence="1" id="KW-0053">Apoptosis</keyword>
<sequence>VAQPQIVCIKARLLKDLFPYLDPRLLTYRTPNITIRNITCCSPRVRPATPTQSLSASQLHERIQSSSMDAKLEALKDLASASRDITFAQEFINLDGISLLTQMVESGTDFGDLLSFTLTAFVELMDHGIVSWDTFSVAFIKKIASYVNKSAMDAAVLQRSLAILESMVLNSQDLYQKVAQEITIGQLIPHLQCNQPINDEMAHQLYVLQVLTFNLLEDRMMTKMDPQDQAQRDIIFELRRIAFDVECDSNNSGSIEKRKSMYTRDYKKLGFINHVNPAVDFTQIPPGMLALDNMLYFAKHHQDAYIRMVLENSSREDKHECPFGRSSIELTKMLCEILRVGELPSENCHDFHPMFFTHDRSFEEFFCICIQLLNKTWKEMRATSEDFNKVMQVVREQIMRTLTHKPNSLDQFKSRLQNMSYTEILKIRQSERMNQEDFQSRPIVELREKIQPEIMELIKQQRLNRLCEGTCFKKTNNRRKPDKYWYCRLSPNHKVLHYGDLEESPQGEVPFDSLQDKLPVVEMKAVVTGKDCPHMKEKGALKQSKWLELAFSVLYESDEYLNFMAPDKHEYCVWTDGLNALLGKEMTSEYTKADMDTLLSMEMKLRLLDLENIQIPEAPPPIPKEPSNYDFVYDCN</sequence>
<proteinExistence type="predicted"/>
<dbReference type="Pfam" id="PF16457">
    <property type="entry name" value="PH_12"/>
    <property type="match status" value="1"/>
</dbReference>
<dbReference type="InterPro" id="IPR016024">
    <property type="entry name" value="ARM-type_fold"/>
</dbReference>
<keyword evidence="7" id="KW-1185">Reference proteome</keyword>
<dbReference type="InterPro" id="IPR050868">
    <property type="entry name" value="ELMO_domain-containing"/>
</dbReference>
<dbReference type="PROSITE" id="PS51335">
    <property type="entry name" value="ELMO"/>
    <property type="match status" value="1"/>
</dbReference>
<dbReference type="InterPro" id="IPR001849">
    <property type="entry name" value="PH_domain"/>
</dbReference>
<evidence type="ECO:0000256" key="3">
    <source>
        <dbReference type="ARBA" id="ARBA00023036"/>
    </source>
</evidence>
<keyword evidence="2" id="KW-0581">Phagocytosis</keyword>
<reference evidence="6" key="2">
    <citation type="submission" date="2025-09" db="UniProtKB">
        <authorList>
            <consortium name="Ensembl"/>
        </authorList>
    </citation>
    <scope>IDENTIFICATION</scope>
</reference>
<dbReference type="GeneTree" id="ENSGT00940000155994"/>
<organism evidence="6 7">
    <name type="scientific">Gadus morhua</name>
    <name type="common">Atlantic cod</name>
    <dbReference type="NCBI Taxonomy" id="8049"/>
    <lineage>
        <taxon>Eukaryota</taxon>
        <taxon>Metazoa</taxon>
        <taxon>Chordata</taxon>
        <taxon>Craniata</taxon>
        <taxon>Vertebrata</taxon>
        <taxon>Euteleostomi</taxon>
        <taxon>Actinopterygii</taxon>
        <taxon>Neopterygii</taxon>
        <taxon>Teleostei</taxon>
        <taxon>Neoteleostei</taxon>
        <taxon>Acanthomorphata</taxon>
        <taxon>Zeiogadaria</taxon>
        <taxon>Gadariae</taxon>
        <taxon>Gadiformes</taxon>
        <taxon>Gadoidei</taxon>
        <taxon>Gadidae</taxon>
        <taxon>Gadus</taxon>
    </lineage>
</organism>
<dbReference type="GO" id="GO:0006909">
    <property type="term" value="P:phagocytosis"/>
    <property type="evidence" value="ECO:0007669"/>
    <property type="project" value="UniProtKB-KW"/>
</dbReference>
<comment type="function">
    <text evidence="4">Involved in cytoskeletal rearrangements required for phagocytosis of apoptotic cells and cell motility. Acts in association with DOCK1 and CRK. Was initially proposed to be required in complex with DOCK1 to activate Rac Rho small GTPases. May enhance the guanine nucleotide exchange factor (GEF) activity of DOCK1.</text>
</comment>
<dbReference type="SUPFAM" id="SSF48371">
    <property type="entry name" value="ARM repeat"/>
    <property type="match status" value="1"/>
</dbReference>
<evidence type="ECO:0000256" key="2">
    <source>
        <dbReference type="ARBA" id="ARBA00022907"/>
    </source>
</evidence>
<dbReference type="GO" id="GO:0032045">
    <property type="term" value="C:guanyl-nucleotide exchange factor complex"/>
    <property type="evidence" value="ECO:0007669"/>
    <property type="project" value="TreeGrafter"/>
</dbReference>
<dbReference type="InterPro" id="IPR011993">
    <property type="entry name" value="PH-like_dom_sf"/>
</dbReference>
<dbReference type="GO" id="GO:0048870">
    <property type="term" value="P:cell motility"/>
    <property type="evidence" value="ECO:0007669"/>
    <property type="project" value="TreeGrafter"/>
</dbReference>
<dbReference type="Pfam" id="PF04727">
    <property type="entry name" value="ELMO_CED12"/>
    <property type="match status" value="1"/>
</dbReference>
<evidence type="ECO:0000256" key="1">
    <source>
        <dbReference type="ARBA" id="ARBA00022703"/>
    </source>
</evidence>
<evidence type="ECO:0000259" key="5">
    <source>
        <dbReference type="PROSITE" id="PS51335"/>
    </source>
</evidence>
<dbReference type="CDD" id="cd13359">
    <property type="entry name" value="PH_ELMO1_CED-12"/>
    <property type="match status" value="1"/>
</dbReference>
<dbReference type="Gene3D" id="2.30.29.30">
    <property type="entry name" value="Pleckstrin-homology domain (PH domain)/Phosphotyrosine-binding domain (PTB)"/>
    <property type="match status" value="1"/>
</dbReference>
<dbReference type="GO" id="GO:0017124">
    <property type="term" value="F:SH3 domain binding"/>
    <property type="evidence" value="ECO:0007669"/>
    <property type="project" value="UniProtKB-KW"/>
</dbReference>
<reference evidence="6" key="1">
    <citation type="submission" date="2025-08" db="UniProtKB">
        <authorList>
            <consortium name="Ensembl"/>
        </authorList>
    </citation>
    <scope>IDENTIFICATION</scope>
</reference>
<dbReference type="SUPFAM" id="SSF50729">
    <property type="entry name" value="PH domain-like"/>
    <property type="match status" value="1"/>
</dbReference>
<dbReference type="Proteomes" id="UP000694546">
    <property type="component" value="Chromosome 22"/>
</dbReference>
<name>A0A8C5BKD3_GADMO</name>
<gene>
    <name evidence="6" type="primary">elmo1</name>
</gene>
<evidence type="ECO:0000256" key="4">
    <source>
        <dbReference type="ARBA" id="ARBA00024863"/>
    </source>
</evidence>